<evidence type="ECO:0000259" key="1">
    <source>
        <dbReference type="Pfam" id="PF09524"/>
    </source>
</evidence>
<dbReference type="Proteomes" id="UP000019241">
    <property type="component" value="Unassembled WGS sequence"/>
</dbReference>
<name>W7DM87_9LIST</name>
<feature type="domain" description="Phage conserved hypothetical protein C-terminal" evidence="1">
    <location>
        <begin position="6"/>
        <end position="77"/>
    </location>
</feature>
<reference evidence="2 3" key="1">
    <citation type="submission" date="2012-12" db="EMBL/GenBank/DDBJ databases">
        <title>Novel taxa of Listeriaceae from agricultural environments in the United States.</title>
        <authorList>
            <person name="den Bakker H.C."/>
            <person name="Allred A."/>
            <person name="Warchocki S."/>
            <person name="Wright E.M."/>
            <person name="Burrell A."/>
            <person name="Nightingale K.K."/>
            <person name="Kephart D."/>
            <person name="Wiedmann M."/>
        </authorList>
    </citation>
    <scope>NUCLEOTIDE SEQUENCE [LARGE SCALE GENOMIC DNA]</scope>
    <source>
        <strain evidence="2 3">FSL S10-1203</strain>
    </source>
</reference>
<dbReference type="InterPro" id="IPR011741">
    <property type="entry name" value="Phg_2220_C"/>
</dbReference>
<gene>
    <name evidence="2" type="ORF">MCOL2_08996</name>
</gene>
<protein>
    <submittedName>
        <fullName evidence="2">Phage replication initiation protein</fullName>
    </submittedName>
</protein>
<dbReference type="AlphaFoldDB" id="W7DM87"/>
<dbReference type="PATRIC" id="fig|1265822.4.peg.1826"/>
<dbReference type="EMBL" id="AODM01000031">
    <property type="protein sequence ID" value="EUJ56440.1"/>
    <property type="molecule type" value="Genomic_DNA"/>
</dbReference>
<accession>W7DM87</accession>
<evidence type="ECO:0000313" key="3">
    <source>
        <dbReference type="Proteomes" id="UP000019241"/>
    </source>
</evidence>
<proteinExistence type="predicted"/>
<dbReference type="NCBIfam" id="TIGR02220">
    <property type="entry name" value="phg_TIGR02220"/>
    <property type="match status" value="1"/>
</dbReference>
<organism evidence="2 3">
    <name type="scientific">Listeria fleischmannii FSL S10-1203</name>
    <dbReference type="NCBI Taxonomy" id="1265822"/>
    <lineage>
        <taxon>Bacteria</taxon>
        <taxon>Bacillati</taxon>
        <taxon>Bacillota</taxon>
        <taxon>Bacilli</taxon>
        <taxon>Bacillales</taxon>
        <taxon>Listeriaceae</taxon>
        <taxon>Listeria</taxon>
    </lineage>
</organism>
<evidence type="ECO:0000313" key="2">
    <source>
        <dbReference type="EMBL" id="EUJ56440.1"/>
    </source>
</evidence>
<dbReference type="RefSeq" id="WP_052006774.1">
    <property type="nucleotide sequence ID" value="NZ_AODM01000031.1"/>
</dbReference>
<dbReference type="Pfam" id="PF09524">
    <property type="entry name" value="Phg_2220_C"/>
    <property type="match status" value="1"/>
</dbReference>
<comment type="caution">
    <text evidence="2">The sequence shown here is derived from an EMBL/GenBank/DDBJ whole genome shotgun (WGS) entry which is preliminary data.</text>
</comment>
<sequence>MAVREIIDYLNSQLGTKFRHETTSTRKHIKARLKDGYTIADFKKVIDYKKKEWLNTEMSKYLVPDTLFGKRFEKYINQATALKNNVSVDYGSSDQTVYNSMMARKQQEINDYFRGGLS</sequence>